<feature type="domain" description="ChsH2 C-terminal OB-fold" evidence="1">
    <location>
        <begin position="5"/>
        <end position="65"/>
    </location>
</feature>
<evidence type="ECO:0000259" key="1">
    <source>
        <dbReference type="Pfam" id="PF01796"/>
    </source>
</evidence>
<dbReference type="Proteomes" id="UP000476030">
    <property type="component" value="Unassembled WGS sequence"/>
</dbReference>
<accession>A0A6L8W8R3</accession>
<comment type="caution">
    <text evidence="2">The sequence shown here is derived from an EMBL/GenBank/DDBJ whole genome shotgun (WGS) entry which is preliminary data.</text>
</comment>
<dbReference type="EMBL" id="WTUW01000002">
    <property type="protein sequence ID" value="MZR31495.1"/>
    <property type="molecule type" value="Genomic_DNA"/>
</dbReference>
<evidence type="ECO:0000313" key="2">
    <source>
        <dbReference type="EMBL" id="MZR31495.1"/>
    </source>
</evidence>
<protein>
    <recommendedName>
        <fullName evidence="1">ChsH2 C-terminal OB-fold domain-containing protein</fullName>
    </recommendedName>
</protein>
<gene>
    <name evidence="2" type="ORF">GQE98_12715</name>
</gene>
<reference evidence="2 3" key="1">
    <citation type="submission" date="2019-12" db="EMBL/GenBank/DDBJ databases">
        <title>Snethiella sp. nov. sp. isolated from sea sand.</title>
        <authorList>
            <person name="Kim J."/>
            <person name="Jeong S.E."/>
            <person name="Jung H.S."/>
            <person name="Jeon C.O."/>
        </authorList>
    </citation>
    <scope>NUCLEOTIDE SEQUENCE [LARGE SCALE GENOMIC DNA]</scope>
    <source>
        <strain evidence="2 3">DP05</strain>
    </source>
</reference>
<proteinExistence type="predicted"/>
<name>A0A6L8W8R3_9PROT</name>
<sequence>MRGPALIFTHTRVSYAAHESVEKLLPYDVIVVDFPDCGNVRLLSNLIGCEGETVTIGSALRLDWDTSFDGMVVPRFKLKTSTS</sequence>
<dbReference type="Pfam" id="PF01796">
    <property type="entry name" value="OB_ChsH2_C"/>
    <property type="match status" value="1"/>
</dbReference>
<dbReference type="AlphaFoldDB" id="A0A6L8W8R3"/>
<evidence type="ECO:0000313" key="3">
    <source>
        <dbReference type="Proteomes" id="UP000476030"/>
    </source>
</evidence>
<keyword evidence="3" id="KW-1185">Reference proteome</keyword>
<organism evidence="2 3">
    <name type="scientific">Sneathiella litorea</name>
    <dbReference type="NCBI Taxonomy" id="2606216"/>
    <lineage>
        <taxon>Bacteria</taxon>
        <taxon>Pseudomonadati</taxon>
        <taxon>Pseudomonadota</taxon>
        <taxon>Alphaproteobacteria</taxon>
        <taxon>Sneathiellales</taxon>
        <taxon>Sneathiellaceae</taxon>
        <taxon>Sneathiella</taxon>
    </lineage>
</organism>
<dbReference type="InterPro" id="IPR002878">
    <property type="entry name" value="ChsH2_C"/>
</dbReference>